<reference evidence="14 15" key="1">
    <citation type="submission" date="2024-05" db="EMBL/GenBank/DDBJ databases">
        <title>Genetic variation in Jamaican populations of the coffee berry borer (Hypothenemus hampei).</title>
        <authorList>
            <person name="Errbii M."/>
            <person name="Myrie A."/>
        </authorList>
    </citation>
    <scope>NUCLEOTIDE SEQUENCE [LARGE SCALE GENOMIC DNA]</scope>
    <source>
        <strain evidence="14">JA-Hopewell-2020-01-JO</strain>
        <tissue evidence="14">Whole body</tissue>
    </source>
</reference>
<dbReference type="InterPro" id="IPR025655">
    <property type="entry name" value="PEX14"/>
</dbReference>
<dbReference type="GO" id="GO:0005778">
    <property type="term" value="C:peroxisomal membrane"/>
    <property type="evidence" value="ECO:0007669"/>
    <property type="project" value="UniProtKB-SubCell"/>
</dbReference>
<dbReference type="Gene3D" id="1.10.10.10">
    <property type="entry name" value="Winged helix-like DNA-binding domain superfamily/Winged helix DNA-binding domain"/>
    <property type="match status" value="1"/>
</dbReference>
<feature type="region of interest" description="Disordered" evidence="12">
    <location>
        <begin position="224"/>
        <end position="292"/>
    </location>
</feature>
<feature type="coiled-coil region" evidence="11">
    <location>
        <begin position="140"/>
        <end position="178"/>
    </location>
</feature>
<evidence type="ECO:0000313" key="15">
    <source>
        <dbReference type="Proteomes" id="UP001566132"/>
    </source>
</evidence>
<keyword evidence="6 10" id="KW-0576">Peroxisome</keyword>
<sequence>MATEEALQDPTPTGDAIRDELVETAVKFLQNPKVINSPLTQKQLFLQRRGLTEEEIRVACEKSGAYEHHEQQLTHSSSPILSSQSPNAVSPYHGYGRIQISWFDRTREIVHSIAIFSIVAYVIRKFYDMYIAPFLFGTKKKSLDDKLDDLEKNVKTSMRDLKKSVRDVRSEVDRINCNREYDVVSELKDLKSEMASLKGLLLTRKQFPSVSNPVVPPSIPAWQMSSVHQESEGDNEEHKEELLEVGSGSGSSEPEHGLKTSESSLEIIYSSKDCDTESCHSKKSSKEGNITD</sequence>
<evidence type="ECO:0000256" key="2">
    <source>
        <dbReference type="ARBA" id="ARBA00022448"/>
    </source>
</evidence>
<comment type="subcellular location">
    <subcellularLocation>
        <location evidence="9 10">Peroxisome membrane</location>
    </subcellularLocation>
</comment>
<dbReference type="PANTHER" id="PTHR23058:SF0">
    <property type="entry name" value="PEROXISOMAL MEMBRANE PROTEIN PEX14"/>
    <property type="match status" value="1"/>
</dbReference>
<evidence type="ECO:0000256" key="4">
    <source>
        <dbReference type="ARBA" id="ARBA00023010"/>
    </source>
</evidence>
<keyword evidence="15" id="KW-1185">Reference proteome</keyword>
<evidence type="ECO:0000256" key="11">
    <source>
        <dbReference type="SAM" id="Coils"/>
    </source>
</evidence>
<comment type="similarity">
    <text evidence="1 10">Belongs to the peroxin-14 family.</text>
</comment>
<gene>
    <name evidence="14" type="ORF">ABEB36_009140</name>
</gene>
<evidence type="ECO:0000256" key="3">
    <source>
        <dbReference type="ARBA" id="ARBA00022927"/>
    </source>
</evidence>
<dbReference type="PANTHER" id="PTHR23058">
    <property type="entry name" value="PEROXISOMAL MEMBRANE PROTEIN PEX14"/>
    <property type="match status" value="1"/>
</dbReference>
<dbReference type="GO" id="GO:0016560">
    <property type="term" value="P:protein import into peroxisome matrix, docking"/>
    <property type="evidence" value="ECO:0007669"/>
    <property type="project" value="UniProtKB-UniRule"/>
</dbReference>
<evidence type="ECO:0000313" key="14">
    <source>
        <dbReference type="EMBL" id="KAL1498326.1"/>
    </source>
</evidence>
<name>A0ABD1EPB1_HYPHA</name>
<protein>
    <recommendedName>
        <fullName evidence="7 10">Peroxisomal membrane protein PEX14</fullName>
    </recommendedName>
    <alternativeName>
        <fullName evidence="8 10">Peroxin-14</fullName>
    </alternativeName>
</protein>
<organism evidence="14 15">
    <name type="scientific">Hypothenemus hampei</name>
    <name type="common">Coffee berry borer</name>
    <dbReference type="NCBI Taxonomy" id="57062"/>
    <lineage>
        <taxon>Eukaryota</taxon>
        <taxon>Metazoa</taxon>
        <taxon>Ecdysozoa</taxon>
        <taxon>Arthropoda</taxon>
        <taxon>Hexapoda</taxon>
        <taxon>Insecta</taxon>
        <taxon>Pterygota</taxon>
        <taxon>Neoptera</taxon>
        <taxon>Endopterygota</taxon>
        <taxon>Coleoptera</taxon>
        <taxon>Polyphaga</taxon>
        <taxon>Cucujiformia</taxon>
        <taxon>Curculionidae</taxon>
        <taxon>Scolytinae</taxon>
        <taxon>Hypothenemus</taxon>
    </lineage>
</organism>
<keyword evidence="2 10" id="KW-0813">Transport</keyword>
<proteinExistence type="inferred from homology"/>
<keyword evidence="11" id="KW-0175">Coiled coil</keyword>
<dbReference type="EMBL" id="JBDJPC010000006">
    <property type="protein sequence ID" value="KAL1498326.1"/>
    <property type="molecule type" value="Genomic_DNA"/>
</dbReference>
<accession>A0ABD1EPB1</accession>
<evidence type="ECO:0000256" key="10">
    <source>
        <dbReference type="RuleBase" id="RU367032"/>
    </source>
</evidence>
<comment type="function">
    <text evidence="10">Component of the PEX13-PEX14 docking complex, a translocon channel that specifically mediates the import of peroxisomal cargo proteins bound to PEX5 receptor. The PEX13-PEX14 docking complex forms a large import pore which can be opened to a diameter of about 9 nm. Mechanistically, PEX5 receptor along with cargo proteins associates with the PEX14 subunit of the PEX13-PEX14 docking complex in the cytosol, leading to the insertion of the receptor into the organelle membrane with the concomitant translocation of the cargo into the peroxisome matrix.</text>
</comment>
<evidence type="ECO:0000256" key="5">
    <source>
        <dbReference type="ARBA" id="ARBA00023136"/>
    </source>
</evidence>
<evidence type="ECO:0000256" key="6">
    <source>
        <dbReference type="ARBA" id="ARBA00023140"/>
    </source>
</evidence>
<keyword evidence="5 10" id="KW-0472">Membrane</keyword>
<keyword evidence="3 10" id="KW-0653">Protein transport</keyword>
<keyword evidence="4" id="KW-0811">Translocation</keyword>
<evidence type="ECO:0000256" key="12">
    <source>
        <dbReference type="SAM" id="MobiDB-lite"/>
    </source>
</evidence>
<evidence type="ECO:0000256" key="8">
    <source>
        <dbReference type="ARBA" id="ARBA00029691"/>
    </source>
</evidence>
<evidence type="ECO:0000256" key="9">
    <source>
        <dbReference type="ARBA" id="ARBA00046271"/>
    </source>
</evidence>
<dbReference type="Pfam" id="PF04695">
    <property type="entry name" value="Pex14_N"/>
    <property type="match status" value="1"/>
</dbReference>
<evidence type="ECO:0000256" key="7">
    <source>
        <dbReference type="ARBA" id="ARBA00029502"/>
    </source>
</evidence>
<dbReference type="AlphaFoldDB" id="A0ABD1EPB1"/>
<feature type="domain" description="Peroxisome membrane anchor protein Pex14p N-terminal" evidence="13">
    <location>
        <begin position="18"/>
        <end position="59"/>
    </location>
</feature>
<evidence type="ECO:0000259" key="13">
    <source>
        <dbReference type="Pfam" id="PF04695"/>
    </source>
</evidence>
<dbReference type="InterPro" id="IPR006785">
    <property type="entry name" value="Pex14_N"/>
</dbReference>
<dbReference type="InterPro" id="IPR036388">
    <property type="entry name" value="WH-like_DNA-bd_sf"/>
</dbReference>
<comment type="caution">
    <text evidence="14">The sequence shown here is derived from an EMBL/GenBank/DDBJ whole genome shotgun (WGS) entry which is preliminary data.</text>
</comment>
<feature type="compositionally biased region" description="Basic and acidic residues" evidence="12">
    <location>
        <begin position="272"/>
        <end position="286"/>
    </location>
</feature>
<dbReference type="Proteomes" id="UP001566132">
    <property type="component" value="Unassembled WGS sequence"/>
</dbReference>
<evidence type="ECO:0000256" key="1">
    <source>
        <dbReference type="ARBA" id="ARBA00005443"/>
    </source>
</evidence>